<dbReference type="Proteomes" id="UP000193564">
    <property type="component" value="Unassembled WGS sequence"/>
</dbReference>
<organism evidence="4 5">
    <name type="scientific">Mycolicibacterium doricum</name>
    <dbReference type="NCBI Taxonomy" id="126673"/>
    <lineage>
        <taxon>Bacteria</taxon>
        <taxon>Bacillati</taxon>
        <taxon>Actinomycetota</taxon>
        <taxon>Actinomycetes</taxon>
        <taxon>Mycobacteriales</taxon>
        <taxon>Mycobacteriaceae</taxon>
        <taxon>Mycolicibacterium</taxon>
    </lineage>
</organism>
<dbReference type="EMBL" id="LQOS01000025">
    <property type="protein sequence ID" value="ORV41632.1"/>
    <property type="molecule type" value="Genomic_DNA"/>
</dbReference>
<protein>
    <recommendedName>
        <fullName evidence="3">SHSP domain-containing protein</fullName>
    </recommendedName>
</protein>
<reference evidence="4 5" key="1">
    <citation type="submission" date="2016-01" db="EMBL/GenBank/DDBJ databases">
        <title>The new phylogeny of the genus Mycobacterium.</title>
        <authorList>
            <person name="Tarcisio F."/>
            <person name="Conor M."/>
            <person name="Antonella G."/>
            <person name="Elisabetta G."/>
            <person name="Giulia F.S."/>
            <person name="Sara T."/>
            <person name="Anna F."/>
            <person name="Clotilde B."/>
            <person name="Roberto B."/>
            <person name="Veronica D.S."/>
            <person name="Fabio R."/>
            <person name="Monica P."/>
            <person name="Olivier J."/>
            <person name="Enrico T."/>
            <person name="Nicola S."/>
        </authorList>
    </citation>
    <scope>NUCLEOTIDE SEQUENCE [LARGE SCALE GENOMIC DNA]</scope>
    <source>
        <strain evidence="4 5">DSM 44339</strain>
    </source>
</reference>
<evidence type="ECO:0000313" key="5">
    <source>
        <dbReference type="Proteomes" id="UP000193564"/>
    </source>
</evidence>
<dbReference type="Gene3D" id="2.60.40.790">
    <property type="match status" value="1"/>
</dbReference>
<comment type="caution">
    <text evidence="4">The sequence shown here is derived from an EMBL/GenBank/DDBJ whole genome shotgun (WGS) entry which is preliminary data.</text>
</comment>
<keyword evidence="5" id="KW-1185">Reference proteome</keyword>
<feature type="domain" description="SHSP" evidence="3">
    <location>
        <begin position="20"/>
        <end position="130"/>
    </location>
</feature>
<dbReference type="PANTHER" id="PTHR11527">
    <property type="entry name" value="HEAT-SHOCK PROTEIN 20 FAMILY MEMBER"/>
    <property type="match status" value="1"/>
</dbReference>
<dbReference type="InterPro" id="IPR031107">
    <property type="entry name" value="Small_HSP"/>
</dbReference>
<gene>
    <name evidence="4" type="ORF">AWC01_09465</name>
</gene>
<name>A0A1X1TAP9_9MYCO</name>
<evidence type="ECO:0000313" key="4">
    <source>
        <dbReference type="EMBL" id="ORV41632.1"/>
    </source>
</evidence>
<dbReference type="RefSeq" id="WP_085190339.1">
    <property type="nucleotide sequence ID" value="NZ_AP022605.1"/>
</dbReference>
<dbReference type="CDD" id="cd06464">
    <property type="entry name" value="ACD_sHsps-like"/>
    <property type="match status" value="1"/>
</dbReference>
<dbReference type="InterPro" id="IPR002068">
    <property type="entry name" value="A-crystallin/Hsp20_dom"/>
</dbReference>
<evidence type="ECO:0000259" key="3">
    <source>
        <dbReference type="PROSITE" id="PS01031"/>
    </source>
</evidence>
<dbReference type="STRING" id="126673.AWC01_09465"/>
<proteinExistence type="inferred from homology"/>
<comment type="similarity">
    <text evidence="1 2">Belongs to the small heat shock protein (HSP20) family.</text>
</comment>
<dbReference type="InterPro" id="IPR008978">
    <property type="entry name" value="HSP20-like_chaperone"/>
</dbReference>
<accession>A0A1X1TAP9</accession>
<evidence type="ECO:0000256" key="2">
    <source>
        <dbReference type="RuleBase" id="RU003616"/>
    </source>
</evidence>
<dbReference type="AlphaFoldDB" id="A0A1X1TAP9"/>
<dbReference type="OrthoDB" id="5242916at2"/>
<dbReference type="SUPFAM" id="SSF49764">
    <property type="entry name" value="HSP20-like chaperones"/>
    <property type="match status" value="1"/>
</dbReference>
<dbReference type="PROSITE" id="PS01031">
    <property type="entry name" value="SHSP"/>
    <property type="match status" value="1"/>
</dbReference>
<evidence type="ECO:0000256" key="1">
    <source>
        <dbReference type="PROSITE-ProRule" id="PRU00285"/>
    </source>
</evidence>
<dbReference type="Pfam" id="PF00011">
    <property type="entry name" value="HSP20"/>
    <property type="match status" value="1"/>
</dbReference>
<sequence length="136" mass="15427">MTLMLDPFQDFNRVTQRVGTATRPAVVPMDAWREEDRYVVEFDVPGIKPESLDLDIDHDVLTLRAERTDDDSGKQWLTTERPHGVFSRQLMLGKNLDTTKIEATYTDGVLRLVIPLADQAKPHRVQVRAGKQAVNA</sequence>